<sequence>MEQQAMAGSASSLTPPTSSASTASLGGIAASAGGSLLASTADSLGVTGENNATVLPPRRRLGKIAARTLSETKREGVGGPPGFGQAASATSPLTSPGAAGLPSAAGVGAAGGFRERVALRSSGKADLAGEQHGVGGSSKPGRSPHTNTGPLEARHLGRRPEVNLRRHEAGQAQKYAVEQQAKRAAVLRQQQSGSAGNFKTFDSSHNNYLVPVIPLQFAAKQ</sequence>
<dbReference type="AlphaFoldDB" id="A0A8T0H2W0"/>
<dbReference type="EMBL" id="CM026429">
    <property type="protein sequence ID" value="KAG0564438.1"/>
    <property type="molecule type" value="Genomic_DNA"/>
</dbReference>
<accession>A0A8T0H2W0</accession>
<feature type="region of interest" description="Disordered" evidence="1">
    <location>
        <begin position="42"/>
        <end position="107"/>
    </location>
</feature>
<dbReference type="PANTHER" id="PTHR48205:SF1">
    <property type="entry name" value="OS01G0742766 PROTEIN"/>
    <property type="match status" value="1"/>
</dbReference>
<name>A0A8T0H2W0_CERPU</name>
<evidence type="ECO:0000313" key="2">
    <source>
        <dbReference type="EMBL" id="KAG0564438.1"/>
    </source>
</evidence>
<protein>
    <submittedName>
        <fullName evidence="2">Uncharacterized protein</fullName>
    </submittedName>
</protein>
<reference evidence="2" key="1">
    <citation type="submission" date="2020-06" db="EMBL/GenBank/DDBJ databases">
        <title>WGS assembly of Ceratodon purpureus strain R40.</title>
        <authorList>
            <person name="Carey S.B."/>
            <person name="Jenkins J."/>
            <person name="Shu S."/>
            <person name="Lovell J.T."/>
            <person name="Sreedasyam A."/>
            <person name="Maumus F."/>
            <person name="Tiley G.P."/>
            <person name="Fernandez-Pozo N."/>
            <person name="Barry K."/>
            <person name="Chen C."/>
            <person name="Wang M."/>
            <person name="Lipzen A."/>
            <person name="Daum C."/>
            <person name="Saski C.A."/>
            <person name="Payton A.C."/>
            <person name="Mcbreen J.C."/>
            <person name="Conrad R.E."/>
            <person name="Kollar L.M."/>
            <person name="Olsson S."/>
            <person name="Huttunen S."/>
            <person name="Landis J.B."/>
            <person name="Wickett N.J."/>
            <person name="Johnson M.G."/>
            <person name="Rensing S.A."/>
            <person name="Grimwood J."/>
            <person name="Schmutz J."/>
            <person name="Mcdaniel S.F."/>
        </authorList>
    </citation>
    <scope>NUCLEOTIDE SEQUENCE</scope>
    <source>
        <strain evidence="2">R40</strain>
    </source>
</reference>
<dbReference type="PANTHER" id="PTHR48205">
    <property type="entry name" value="OS01G0742766 PROTEIN"/>
    <property type="match status" value="1"/>
</dbReference>
<organism evidence="2 3">
    <name type="scientific">Ceratodon purpureus</name>
    <name type="common">Fire moss</name>
    <name type="synonym">Dicranum purpureum</name>
    <dbReference type="NCBI Taxonomy" id="3225"/>
    <lineage>
        <taxon>Eukaryota</taxon>
        <taxon>Viridiplantae</taxon>
        <taxon>Streptophyta</taxon>
        <taxon>Embryophyta</taxon>
        <taxon>Bryophyta</taxon>
        <taxon>Bryophytina</taxon>
        <taxon>Bryopsida</taxon>
        <taxon>Dicranidae</taxon>
        <taxon>Pseudoditrichales</taxon>
        <taxon>Ditrichaceae</taxon>
        <taxon>Ceratodon</taxon>
    </lineage>
</organism>
<comment type="caution">
    <text evidence="2">The sequence shown here is derived from an EMBL/GenBank/DDBJ whole genome shotgun (WGS) entry which is preliminary data.</text>
</comment>
<feature type="compositionally biased region" description="Low complexity" evidence="1">
    <location>
        <begin position="7"/>
        <end position="25"/>
    </location>
</feature>
<feature type="compositionally biased region" description="Low complexity" evidence="1">
    <location>
        <begin position="97"/>
        <end position="107"/>
    </location>
</feature>
<dbReference type="Proteomes" id="UP000822688">
    <property type="component" value="Chromosome 8"/>
</dbReference>
<evidence type="ECO:0000256" key="1">
    <source>
        <dbReference type="SAM" id="MobiDB-lite"/>
    </source>
</evidence>
<dbReference type="OrthoDB" id="1938885at2759"/>
<proteinExistence type="predicted"/>
<feature type="region of interest" description="Disordered" evidence="1">
    <location>
        <begin position="1"/>
        <end position="25"/>
    </location>
</feature>
<gene>
    <name evidence="2" type="ORF">KC19_8G110300</name>
</gene>
<keyword evidence="3" id="KW-1185">Reference proteome</keyword>
<feature type="region of interest" description="Disordered" evidence="1">
    <location>
        <begin position="121"/>
        <end position="159"/>
    </location>
</feature>
<evidence type="ECO:0000313" key="3">
    <source>
        <dbReference type="Proteomes" id="UP000822688"/>
    </source>
</evidence>